<reference evidence="5" key="1">
    <citation type="submission" date="2022-10" db="EMBL/GenBank/DDBJ databases">
        <title>Genome assembly of Pristionchus species.</title>
        <authorList>
            <person name="Yoshida K."/>
            <person name="Sommer R.J."/>
        </authorList>
    </citation>
    <scope>NUCLEOTIDE SEQUENCE [LARGE SCALE GENOMIC DNA]</scope>
    <source>
        <strain evidence="5">RS5460</strain>
    </source>
</reference>
<protein>
    <recommendedName>
        <fullName evidence="6">Enoyl-CoA hydratase</fullName>
    </recommendedName>
</protein>
<gene>
    <name evidence="4" type="ORF">PMAYCL1PPCAC_31256</name>
</gene>
<dbReference type="InterPro" id="IPR051053">
    <property type="entry name" value="ECH/Chromodomain_protein"/>
</dbReference>
<dbReference type="InterPro" id="IPR001753">
    <property type="entry name" value="Enoyl-CoA_hydra/iso"/>
</dbReference>
<keyword evidence="5" id="KW-1185">Reference proteome</keyword>
<feature type="non-terminal residue" evidence="4">
    <location>
        <position position="1"/>
    </location>
</feature>
<dbReference type="CDD" id="cd06558">
    <property type="entry name" value="crotonase-like"/>
    <property type="match status" value="1"/>
</dbReference>
<keyword evidence="2" id="KW-0576">Peroxisome</keyword>
<evidence type="ECO:0000256" key="3">
    <source>
        <dbReference type="ARBA" id="ARBA00023235"/>
    </source>
</evidence>
<evidence type="ECO:0008006" key="6">
    <source>
        <dbReference type="Google" id="ProtNLM"/>
    </source>
</evidence>
<evidence type="ECO:0000256" key="1">
    <source>
        <dbReference type="ARBA" id="ARBA00004275"/>
    </source>
</evidence>
<dbReference type="SUPFAM" id="SSF52096">
    <property type="entry name" value="ClpP/crotonase"/>
    <property type="match status" value="1"/>
</dbReference>
<evidence type="ECO:0000256" key="2">
    <source>
        <dbReference type="ARBA" id="ARBA00023140"/>
    </source>
</evidence>
<dbReference type="GO" id="GO:0005777">
    <property type="term" value="C:peroxisome"/>
    <property type="evidence" value="ECO:0007669"/>
    <property type="project" value="UniProtKB-SubCell"/>
</dbReference>
<accession>A0AAN5DDL5</accession>
<dbReference type="Gene3D" id="3.90.226.10">
    <property type="entry name" value="2-enoyl-CoA Hydratase, Chain A, domain 1"/>
    <property type="match status" value="1"/>
</dbReference>
<dbReference type="AlphaFoldDB" id="A0AAN5DDL5"/>
<dbReference type="PANTHER" id="PTHR43684:SF1">
    <property type="entry name" value="ENOYL-COA DELTA ISOMERASE 2"/>
    <property type="match status" value="1"/>
</dbReference>
<keyword evidence="3" id="KW-0413">Isomerase</keyword>
<comment type="subcellular location">
    <subcellularLocation>
        <location evidence="1">Peroxisome</location>
    </subcellularLocation>
</comment>
<proteinExistence type="predicted"/>
<sequence length="62" mass="7041">TEVKDGAYWITLDNEKRRNAFSNQMFDELCQALDEANEMEEILITVITGAGEYYSSGLDFSP</sequence>
<evidence type="ECO:0000313" key="5">
    <source>
        <dbReference type="Proteomes" id="UP001328107"/>
    </source>
</evidence>
<dbReference type="Proteomes" id="UP001328107">
    <property type="component" value="Unassembled WGS sequence"/>
</dbReference>
<comment type="caution">
    <text evidence="4">The sequence shown here is derived from an EMBL/GenBank/DDBJ whole genome shotgun (WGS) entry which is preliminary data.</text>
</comment>
<organism evidence="4 5">
    <name type="scientific">Pristionchus mayeri</name>
    <dbReference type="NCBI Taxonomy" id="1317129"/>
    <lineage>
        <taxon>Eukaryota</taxon>
        <taxon>Metazoa</taxon>
        <taxon>Ecdysozoa</taxon>
        <taxon>Nematoda</taxon>
        <taxon>Chromadorea</taxon>
        <taxon>Rhabditida</taxon>
        <taxon>Rhabditina</taxon>
        <taxon>Diplogasteromorpha</taxon>
        <taxon>Diplogasteroidea</taxon>
        <taxon>Neodiplogasteridae</taxon>
        <taxon>Pristionchus</taxon>
    </lineage>
</organism>
<dbReference type="EMBL" id="BTRK01000006">
    <property type="protein sequence ID" value="GMR61061.1"/>
    <property type="molecule type" value="Genomic_DNA"/>
</dbReference>
<dbReference type="PANTHER" id="PTHR43684">
    <property type="match status" value="1"/>
</dbReference>
<name>A0AAN5DDL5_9BILA</name>
<evidence type="ECO:0000313" key="4">
    <source>
        <dbReference type="EMBL" id="GMR61061.1"/>
    </source>
</evidence>
<dbReference type="GO" id="GO:0004165">
    <property type="term" value="F:delta(3)-delta(2)-enoyl-CoA isomerase activity"/>
    <property type="evidence" value="ECO:0007669"/>
    <property type="project" value="UniProtKB-ARBA"/>
</dbReference>
<feature type="non-terminal residue" evidence="4">
    <location>
        <position position="62"/>
    </location>
</feature>
<dbReference type="Pfam" id="PF00378">
    <property type="entry name" value="ECH_1"/>
    <property type="match status" value="1"/>
</dbReference>
<dbReference type="InterPro" id="IPR029045">
    <property type="entry name" value="ClpP/crotonase-like_dom_sf"/>
</dbReference>